<organism evidence="5 6">
    <name type="scientific">Gilvimarinus xylanilyticus</name>
    <dbReference type="NCBI Taxonomy" id="2944139"/>
    <lineage>
        <taxon>Bacteria</taxon>
        <taxon>Pseudomonadati</taxon>
        <taxon>Pseudomonadota</taxon>
        <taxon>Gammaproteobacteria</taxon>
        <taxon>Cellvibrionales</taxon>
        <taxon>Cellvibrionaceae</taxon>
        <taxon>Gilvimarinus</taxon>
    </lineage>
</organism>
<comment type="catalytic activity">
    <reaction evidence="4">
        <text>chorismate = 4-hydroxybenzoate + pyruvate</text>
        <dbReference type="Rhea" id="RHEA:16505"/>
        <dbReference type="ChEBI" id="CHEBI:15361"/>
        <dbReference type="ChEBI" id="CHEBI:17879"/>
        <dbReference type="ChEBI" id="CHEBI:29748"/>
        <dbReference type="EC" id="4.1.3.40"/>
    </reaction>
</comment>
<accession>A0A9X2I652</accession>
<evidence type="ECO:0000256" key="2">
    <source>
        <dbReference type="ARBA" id="ARBA00022688"/>
    </source>
</evidence>
<evidence type="ECO:0000256" key="4">
    <source>
        <dbReference type="HAMAP-Rule" id="MF_01632"/>
    </source>
</evidence>
<protein>
    <recommendedName>
        <fullName evidence="4">Probable chorismate pyruvate-lyase</fullName>
        <shortName evidence="4">CL</shortName>
        <shortName evidence="4">CPL</shortName>
        <ecNumber evidence="4">4.1.3.40</ecNumber>
    </recommendedName>
</protein>
<comment type="caution">
    <text evidence="4">Lacks conserved residue(s) required for the propagation of feature annotation.</text>
</comment>
<comment type="similarity">
    <text evidence="4">Belongs to the UbiC family.</text>
</comment>
<comment type="pathway">
    <text evidence="4">Cofactor biosynthesis; ubiquinone biosynthesis.</text>
</comment>
<name>A0A9X2I652_9GAMM</name>
<dbReference type="PANTHER" id="PTHR38683">
    <property type="entry name" value="CHORISMATE PYRUVATE-LYASE"/>
    <property type="match status" value="1"/>
</dbReference>
<dbReference type="GO" id="GO:0006744">
    <property type="term" value="P:ubiquinone biosynthetic process"/>
    <property type="evidence" value="ECO:0007669"/>
    <property type="project" value="UniProtKB-UniRule"/>
</dbReference>
<keyword evidence="1 4" id="KW-0963">Cytoplasm</keyword>
<dbReference type="GO" id="GO:0005829">
    <property type="term" value="C:cytosol"/>
    <property type="evidence" value="ECO:0007669"/>
    <property type="project" value="TreeGrafter"/>
</dbReference>
<sequence>MPPANSQLLLNRRFARRGLGLWQRAPGGHLLPAGVRPWLLDPGSLTRKLRQLSHNQLSVHILRQSWGRPRLSEARALGVDITQHGLIREVILCGPYEEPWVYARSLFPAASLTGSLRHLRQLDNRPLGGYLFSHPHLGRSPLSVAALPPGSGVPESLQGDKLLWGRRSVFSLKGKQLLVSEVFLPAFAARFFTEEDT</sequence>
<dbReference type="AlphaFoldDB" id="A0A9X2I652"/>
<comment type="caution">
    <text evidence="5">The sequence shown here is derived from an EMBL/GenBank/DDBJ whole genome shotgun (WGS) entry which is preliminary data.</text>
</comment>
<feature type="binding site" evidence="4">
    <location>
        <position position="127"/>
    </location>
    <ligand>
        <name>substrate</name>
    </ligand>
</feature>
<feature type="binding site" evidence="4">
    <location>
        <position position="181"/>
    </location>
    <ligand>
        <name>substrate</name>
    </ligand>
</feature>
<dbReference type="InterPro" id="IPR028978">
    <property type="entry name" value="Chorismate_lyase_/UTRA_dom_sf"/>
</dbReference>
<dbReference type="EMBL" id="JAMFTH010000009">
    <property type="protein sequence ID" value="MCP8901010.1"/>
    <property type="molecule type" value="Genomic_DNA"/>
</dbReference>
<comment type="subcellular location">
    <subcellularLocation>
        <location evidence="4">Cytoplasm</location>
    </subcellularLocation>
</comment>
<dbReference type="HAMAP" id="MF_01632">
    <property type="entry name" value="UbiC"/>
    <property type="match status" value="1"/>
</dbReference>
<dbReference type="GO" id="GO:0042866">
    <property type="term" value="P:pyruvate biosynthetic process"/>
    <property type="evidence" value="ECO:0007669"/>
    <property type="project" value="UniProtKB-UniRule"/>
</dbReference>
<keyword evidence="6" id="KW-1185">Reference proteome</keyword>
<keyword evidence="4" id="KW-0670">Pyruvate</keyword>
<proteinExistence type="inferred from homology"/>
<dbReference type="RefSeq" id="WP_253969297.1">
    <property type="nucleotide sequence ID" value="NZ_JAMFTH010000009.1"/>
</dbReference>
<dbReference type="Proteomes" id="UP001139319">
    <property type="component" value="Unassembled WGS sequence"/>
</dbReference>
<keyword evidence="2 4" id="KW-0831">Ubiquinone biosynthesis</keyword>
<keyword evidence="3 4" id="KW-0456">Lyase</keyword>
<dbReference type="InterPro" id="IPR007440">
    <property type="entry name" value="Chorismate--pyruvate_lyase"/>
</dbReference>
<dbReference type="GO" id="GO:0008813">
    <property type="term" value="F:chorismate lyase activity"/>
    <property type="evidence" value="ECO:0007669"/>
    <property type="project" value="UniProtKB-UniRule"/>
</dbReference>
<dbReference type="EC" id="4.1.3.40" evidence="4"/>
<evidence type="ECO:0000313" key="6">
    <source>
        <dbReference type="Proteomes" id="UP001139319"/>
    </source>
</evidence>
<dbReference type="Gene3D" id="3.40.1410.10">
    <property type="entry name" value="Chorismate lyase-like"/>
    <property type="match status" value="1"/>
</dbReference>
<comment type="function">
    <text evidence="4">Removes the pyruvyl group from chorismate, with concomitant aromatization of the ring, to provide 4-hydroxybenzoate (4HB) for the ubiquinone pathway.</text>
</comment>
<evidence type="ECO:0000256" key="1">
    <source>
        <dbReference type="ARBA" id="ARBA00022490"/>
    </source>
</evidence>
<dbReference type="Pfam" id="PF04345">
    <property type="entry name" value="Chor_lyase"/>
    <property type="match status" value="1"/>
</dbReference>
<dbReference type="SUPFAM" id="SSF64288">
    <property type="entry name" value="Chorismate lyase-like"/>
    <property type="match status" value="1"/>
</dbReference>
<feature type="binding site" evidence="4">
    <location>
        <position position="88"/>
    </location>
    <ligand>
        <name>substrate</name>
    </ligand>
</feature>
<reference evidence="5" key="1">
    <citation type="submission" date="2022-05" db="EMBL/GenBank/DDBJ databases">
        <authorList>
            <person name="Sun H.-N."/>
        </authorList>
    </citation>
    <scope>NUCLEOTIDE SEQUENCE</scope>
    <source>
        <strain evidence="5">HB14</strain>
    </source>
</reference>
<evidence type="ECO:0000313" key="5">
    <source>
        <dbReference type="EMBL" id="MCP8901010.1"/>
    </source>
</evidence>
<reference evidence="5" key="2">
    <citation type="submission" date="2023-01" db="EMBL/GenBank/DDBJ databases">
        <title>Gilvimarinus xylanilyticus HB14 isolated from Caulerpa lentillifera aquaculture base in Hainan, China.</title>
        <authorList>
            <person name="Zhang Y.-J."/>
        </authorList>
    </citation>
    <scope>NUCLEOTIDE SEQUENCE</scope>
    <source>
        <strain evidence="5">HB14</strain>
    </source>
</reference>
<gene>
    <name evidence="4" type="primary">ubiC</name>
    <name evidence="5" type="ORF">M6D89_17025</name>
</gene>
<evidence type="ECO:0000256" key="3">
    <source>
        <dbReference type="ARBA" id="ARBA00023239"/>
    </source>
</evidence>
<dbReference type="PANTHER" id="PTHR38683:SF1">
    <property type="entry name" value="CHORISMATE PYRUVATE-LYASE"/>
    <property type="match status" value="1"/>
</dbReference>